<comment type="caution">
    <text evidence="6">The sequence shown here is derived from an EMBL/GenBank/DDBJ whole genome shotgun (WGS) entry which is preliminary data.</text>
</comment>
<protein>
    <recommendedName>
        <fullName evidence="4">Cys-tRNA(Pro)/Cys-tRNA(Cys) deacylase</fullName>
        <ecNumber evidence="4">4.2.-.-</ecNumber>
    </recommendedName>
</protein>
<dbReference type="AlphaFoldDB" id="A0A2S7UVM9"/>
<evidence type="ECO:0000259" key="5">
    <source>
        <dbReference type="Pfam" id="PF04073"/>
    </source>
</evidence>
<dbReference type="CDD" id="cd00002">
    <property type="entry name" value="YbaK_deacylase"/>
    <property type="match status" value="1"/>
</dbReference>
<organism evidence="6 7">
    <name type="scientific">Psychrosphaera saromensis</name>
    <dbReference type="NCBI Taxonomy" id="716813"/>
    <lineage>
        <taxon>Bacteria</taxon>
        <taxon>Pseudomonadati</taxon>
        <taxon>Pseudomonadota</taxon>
        <taxon>Gammaproteobacteria</taxon>
        <taxon>Alteromonadales</taxon>
        <taxon>Pseudoalteromonadaceae</taxon>
        <taxon>Psychrosphaera</taxon>
    </lineage>
</organism>
<dbReference type="InterPro" id="IPR036754">
    <property type="entry name" value="YbaK/aa-tRNA-synt-asso_dom_sf"/>
</dbReference>
<accession>A0A2S7UVM9</accession>
<dbReference type="RefSeq" id="WP_105052047.1">
    <property type="nucleotide sequence ID" value="NZ_BMYG01000002.1"/>
</dbReference>
<evidence type="ECO:0000256" key="4">
    <source>
        <dbReference type="PIRNR" id="PIRNR006181"/>
    </source>
</evidence>
<sequence>MTPAIDYLKKYNILHQVLNYQHDVNAQSYGLEAASKLNLPEQQVFKTLVVSTEKQQLVVAIIPVAAKLNLKSVAKLISCKKIVMAEPAVVERSSGYILGGVSPFGQKKRLVTVIDNSALQHNNIYVSAGQRGLEIEINPEQLITLLKAKTASLQQTS</sequence>
<dbReference type="PIRSF" id="PIRSF006181">
    <property type="entry name" value="EbsC_YbaK"/>
    <property type="match status" value="1"/>
</dbReference>
<dbReference type="PANTHER" id="PTHR30411:SF0">
    <property type="entry name" value="CYS-TRNA(PRO)_CYS-TRNA(CYS) DEACYLASE YBAK"/>
    <property type="match status" value="1"/>
</dbReference>
<dbReference type="SUPFAM" id="SSF55826">
    <property type="entry name" value="YbaK/ProRS associated domain"/>
    <property type="match status" value="1"/>
</dbReference>
<dbReference type="EC" id="4.2.-.-" evidence="4"/>
<evidence type="ECO:0000313" key="7">
    <source>
        <dbReference type="Proteomes" id="UP000239007"/>
    </source>
</evidence>
<dbReference type="Gene3D" id="3.90.960.10">
    <property type="entry name" value="YbaK/aminoacyl-tRNA synthetase-associated domain"/>
    <property type="match status" value="1"/>
</dbReference>
<dbReference type="Pfam" id="PF04073">
    <property type="entry name" value="tRNA_edit"/>
    <property type="match status" value="1"/>
</dbReference>
<dbReference type="GO" id="GO:0006412">
    <property type="term" value="P:translation"/>
    <property type="evidence" value="ECO:0007669"/>
    <property type="project" value="UniProtKB-KW"/>
</dbReference>
<dbReference type="InterPro" id="IPR004369">
    <property type="entry name" value="Prolyl-tRNA_editing_YbaK/EbsC"/>
</dbReference>
<dbReference type="EMBL" id="MSCH01000003">
    <property type="protein sequence ID" value="PQJ53562.1"/>
    <property type="molecule type" value="Genomic_DNA"/>
</dbReference>
<proteinExistence type="inferred from homology"/>
<name>A0A2S7UVM9_9GAMM</name>
<comment type="similarity">
    <text evidence="1 4">Belongs to the prolyl-tRNA editing family. YbaK/EbsC subfamily.</text>
</comment>
<dbReference type="Proteomes" id="UP000239007">
    <property type="component" value="Unassembled WGS sequence"/>
</dbReference>
<evidence type="ECO:0000256" key="1">
    <source>
        <dbReference type="ARBA" id="ARBA00009798"/>
    </source>
</evidence>
<gene>
    <name evidence="6" type="ORF">BTO11_07700</name>
</gene>
<evidence type="ECO:0000256" key="3">
    <source>
        <dbReference type="ARBA" id="ARBA00023239"/>
    </source>
</evidence>
<keyword evidence="2 4" id="KW-0648">Protein biosynthesis</keyword>
<feature type="domain" description="YbaK/aminoacyl-tRNA synthetase-associated" evidence="5">
    <location>
        <begin position="32"/>
        <end position="144"/>
    </location>
</feature>
<dbReference type="GO" id="GO:0016829">
    <property type="term" value="F:lyase activity"/>
    <property type="evidence" value="ECO:0007669"/>
    <property type="project" value="UniProtKB-KW"/>
</dbReference>
<keyword evidence="3 4" id="KW-0456">Lyase</keyword>
<dbReference type="NCBIfam" id="TIGR00011">
    <property type="entry name" value="YbaK_EbsC"/>
    <property type="match status" value="1"/>
</dbReference>
<dbReference type="OrthoDB" id="9809296at2"/>
<reference evidence="6 7" key="1">
    <citation type="submission" date="2016-12" db="EMBL/GenBank/DDBJ databases">
        <title>Diversity of luminous bacteria.</title>
        <authorList>
            <person name="Yoshizawa S."/>
            <person name="Kogure K."/>
        </authorList>
    </citation>
    <scope>NUCLEOTIDE SEQUENCE [LARGE SCALE GENOMIC DNA]</scope>
    <source>
        <strain evidence="6 7">SA4-48</strain>
    </source>
</reference>
<evidence type="ECO:0000313" key="6">
    <source>
        <dbReference type="EMBL" id="PQJ53562.1"/>
    </source>
</evidence>
<dbReference type="InterPro" id="IPR007214">
    <property type="entry name" value="YbaK/aa-tRNA-synth-assoc-dom"/>
</dbReference>
<keyword evidence="7" id="KW-1185">Reference proteome</keyword>
<evidence type="ECO:0000256" key="2">
    <source>
        <dbReference type="ARBA" id="ARBA00022917"/>
    </source>
</evidence>
<dbReference type="GO" id="GO:0002161">
    <property type="term" value="F:aminoacyl-tRNA deacylase activity"/>
    <property type="evidence" value="ECO:0007669"/>
    <property type="project" value="InterPro"/>
</dbReference>
<dbReference type="PANTHER" id="PTHR30411">
    <property type="entry name" value="CYTOPLASMIC PROTEIN"/>
    <property type="match status" value="1"/>
</dbReference>